<accession>A0A085NSK7</accession>
<keyword evidence="7" id="KW-0249">Electron transport</keyword>
<proteinExistence type="inferred from homology"/>
<dbReference type="EMBL" id="KL367477">
    <property type="protein sequence ID" value="KFD72453.1"/>
    <property type="molecule type" value="Genomic_DNA"/>
</dbReference>
<keyword evidence="9" id="KW-1015">Disulfide bond</keyword>
<dbReference type="InterPro" id="IPR016680">
    <property type="entry name" value="NDUFA8"/>
</dbReference>
<reference evidence="10" key="1">
    <citation type="journal article" date="2014" name="Nat. Genet.">
        <title>Genome and transcriptome of the porcine whipworm Trichuris suis.</title>
        <authorList>
            <person name="Jex A.R."/>
            <person name="Nejsum P."/>
            <person name="Schwarz E.M."/>
            <person name="Hu L."/>
            <person name="Young N.D."/>
            <person name="Hall R.S."/>
            <person name="Korhonen P.K."/>
            <person name="Liao S."/>
            <person name="Thamsborg S."/>
            <person name="Xia J."/>
            <person name="Xu P."/>
            <person name="Wang S."/>
            <person name="Scheerlinck J.P."/>
            <person name="Hofmann A."/>
            <person name="Sternberg P.W."/>
            <person name="Wang J."/>
            <person name="Gasser R.B."/>
        </authorList>
    </citation>
    <scope>NUCLEOTIDE SEQUENCE [LARGE SCALE GENOMIC DNA]</scope>
    <source>
        <strain evidence="10">DCEP-RM93F</strain>
    </source>
</reference>
<dbReference type="PIRSF" id="PIRSF017016">
    <property type="entry name" value="NDUA8"/>
    <property type="match status" value="1"/>
</dbReference>
<organism evidence="10">
    <name type="scientific">Trichuris suis</name>
    <name type="common">pig whipworm</name>
    <dbReference type="NCBI Taxonomy" id="68888"/>
    <lineage>
        <taxon>Eukaryota</taxon>
        <taxon>Metazoa</taxon>
        <taxon>Ecdysozoa</taxon>
        <taxon>Nematoda</taxon>
        <taxon>Enoplea</taxon>
        <taxon>Dorylaimia</taxon>
        <taxon>Trichinellida</taxon>
        <taxon>Trichuridae</taxon>
        <taxon>Trichuris</taxon>
    </lineage>
</organism>
<comment type="similarity">
    <text evidence="3">Belongs to the complex I NDUFA8 subunit family.</text>
</comment>
<evidence type="ECO:0000256" key="3">
    <source>
        <dbReference type="ARBA" id="ARBA00010705"/>
    </source>
</evidence>
<keyword evidence="6" id="KW-0677">Repeat</keyword>
<comment type="function">
    <text evidence="1">Accessory subunit of the mitochondrial membrane respiratory chain NADH dehydrogenase (Complex I), that is believed not to be involved in catalysis. Complex I functions in the transfer of electrons from NADH to the respiratory chain. The immediate electron acceptor for the enzyme is believed to be ubiquinone.</text>
</comment>
<evidence type="ECO:0000256" key="6">
    <source>
        <dbReference type="ARBA" id="ARBA00022737"/>
    </source>
</evidence>
<dbReference type="GO" id="GO:0006120">
    <property type="term" value="P:mitochondrial electron transport, NADH to ubiquinone"/>
    <property type="evidence" value="ECO:0007669"/>
    <property type="project" value="InterPro"/>
</dbReference>
<evidence type="ECO:0000256" key="5">
    <source>
        <dbReference type="ARBA" id="ARBA00022660"/>
    </source>
</evidence>
<dbReference type="GO" id="GO:0005739">
    <property type="term" value="C:mitochondrion"/>
    <property type="evidence" value="ECO:0007669"/>
    <property type="project" value="UniProtKB-SubCell"/>
</dbReference>
<dbReference type="PANTHER" id="PTHR13344">
    <property type="entry name" value="NADH-UBIQUINONE OXIDOREDUCTASE"/>
    <property type="match status" value="1"/>
</dbReference>
<evidence type="ECO:0000313" key="10">
    <source>
        <dbReference type="EMBL" id="KFD72453.1"/>
    </source>
</evidence>
<evidence type="ECO:0000256" key="9">
    <source>
        <dbReference type="ARBA" id="ARBA00023157"/>
    </source>
</evidence>
<dbReference type="Proteomes" id="UP000030758">
    <property type="component" value="Unassembled WGS sequence"/>
</dbReference>
<evidence type="ECO:0008006" key="11">
    <source>
        <dbReference type="Google" id="ProtNLM"/>
    </source>
</evidence>
<keyword evidence="8" id="KW-0496">Mitochondrion</keyword>
<dbReference type="PANTHER" id="PTHR13344:SF0">
    <property type="entry name" value="NADH DEHYDROGENASE [UBIQUINONE] 1 ALPHA SUBCOMPLEX SUBUNIT 8"/>
    <property type="match status" value="1"/>
</dbReference>
<evidence type="ECO:0000256" key="1">
    <source>
        <dbReference type="ARBA" id="ARBA00003195"/>
    </source>
</evidence>
<comment type="subcellular location">
    <subcellularLocation>
        <location evidence="2">Mitochondrion</location>
    </subcellularLocation>
</comment>
<name>A0A085NSK7_9BILA</name>
<keyword evidence="4" id="KW-0813">Transport</keyword>
<protein>
    <recommendedName>
        <fullName evidence="11">NADH dehydrogenase [ubiquinone] 1 alpha subcomplex subunit 8</fullName>
    </recommendedName>
</protein>
<evidence type="ECO:0000256" key="2">
    <source>
        <dbReference type="ARBA" id="ARBA00004173"/>
    </source>
</evidence>
<sequence length="203" mass="23699">MVLQNDVQLPSKEELTVEQELAVSSPALRAAAYHMGKYCDNVSKVIYHALLCVRAFAIVRSALQEFMLCRNEFEDPRKCLKEGRDVTACGVEFLRMVKKACTDEFNRYMNCIDTATGELFLAPCRKTQRIFDRCMFDHYGMERPPLGYFSRPRVHITDRPKPQNNDYPDYQAEAAKVIDQLPADYPYREDFKKYYQPHLNPFM</sequence>
<dbReference type="PROSITE" id="PS51808">
    <property type="entry name" value="CHCH"/>
    <property type="match status" value="1"/>
</dbReference>
<dbReference type="AlphaFoldDB" id="A0A085NSK7"/>
<evidence type="ECO:0000256" key="8">
    <source>
        <dbReference type="ARBA" id="ARBA00023128"/>
    </source>
</evidence>
<evidence type="ECO:0000256" key="4">
    <source>
        <dbReference type="ARBA" id="ARBA00022448"/>
    </source>
</evidence>
<keyword evidence="5" id="KW-0679">Respiratory chain</keyword>
<evidence type="ECO:0000256" key="7">
    <source>
        <dbReference type="ARBA" id="ARBA00022982"/>
    </source>
</evidence>
<gene>
    <name evidence="10" type="ORF">M514_05443</name>
</gene>